<dbReference type="Pfam" id="PF02896">
    <property type="entry name" value="PEP-utilizers_C"/>
    <property type="match status" value="1"/>
</dbReference>
<proteinExistence type="inferred from homology"/>
<dbReference type="Gene3D" id="3.30.450.40">
    <property type="match status" value="1"/>
</dbReference>
<comment type="subcellular location">
    <subcellularLocation>
        <location evidence="3">Cytoplasm</location>
    </subcellularLocation>
</comment>
<reference evidence="15" key="1">
    <citation type="submission" date="2022-08" db="EMBL/GenBank/DDBJ databases">
        <title>Catabolic pathway analysis in culturable SAR92 clade bacteria reveals their overlooked roles in DMSP degradation in coastal seas.</title>
        <authorList>
            <person name="He X."/>
            <person name="Zhang X."/>
            <person name="Zhang Y."/>
        </authorList>
    </citation>
    <scope>NUCLEOTIDE SEQUENCE</scope>
    <source>
        <strain evidence="15">H455</strain>
    </source>
</reference>
<keyword evidence="10" id="KW-0598">Phosphotransferase system</keyword>
<evidence type="ECO:0000256" key="9">
    <source>
        <dbReference type="ARBA" id="ARBA00022679"/>
    </source>
</evidence>
<dbReference type="Gene3D" id="1.10.274.10">
    <property type="entry name" value="PtsI, HPr-binding domain"/>
    <property type="match status" value="1"/>
</dbReference>
<keyword evidence="13" id="KW-0460">Magnesium</keyword>
<dbReference type="InterPro" id="IPR023151">
    <property type="entry name" value="PEP_util_CS"/>
</dbReference>
<keyword evidence="6" id="KW-0813">Transport</keyword>
<keyword evidence="16" id="KW-1185">Reference proteome</keyword>
<dbReference type="GO" id="GO:0008965">
    <property type="term" value="F:phosphoenolpyruvate-protein phosphotransferase activity"/>
    <property type="evidence" value="ECO:0007669"/>
    <property type="project" value="UniProtKB-EC"/>
</dbReference>
<dbReference type="InterPro" id="IPR000121">
    <property type="entry name" value="PEP_util_C"/>
</dbReference>
<dbReference type="PRINTS" id="PR01736">
    <property type="entry name" value="PHPHTRNFRASE"/>
</dbReference>
<dbReference type="InterPro" id="IPR008279">
    <property type="entry name" value="PEP-util_enz_mobile_dom"/>
</dbReference>
<dbReference type="SUPFAM" id="SSF51621">
    <property type="entry name" value="Phosphoenolpyruvate/pyruvate domain"/>
    <property type="match status" value="1"/>
</dbReference>
<keyword evidence="9 15" id="KW-0808">Transferase</keyword>
<dbReference type="InterPro" id="IPR029016">
    <property type="entry name" value="GAF-like_dom_sf"/>
</dbReference>
<dbReference type="SUPFAM" id="SSF47831">
    <property type="entry name" value="Enzyme I of the PEP:sugar phosphotransferase system HPr-binding (sub)domain"/>
    <property type="match status" value="1"/>
</dbReference>
<dbReference type="NCBIfam" id="TIGR01417">
    <property type="entry name" value="PTS_I_fam"/>
    <property type="match status" value="1"/>
</dbReference>
<gene>
    <name evidence="15" type="primary">ptsP</name>
    <name evidence="15" type="ORF">NYF23_01470</name>
</gene>
<dbReference type="SMART" id="SM00065">
    <property type="entry name" value="GAF"/>
    <property type="match status" value="1"/>
</dbReference>
<dbReference type="Pfam" id="PF01590">
    <property type="entry name" value="GAF"/>
    <property type="match status" value="1"/>
</dbReference>
<dbReference type="Gene3D" id="3.50.30.10">
    <property type="entry name" value="Phosphohistidine domain"/>
    <property type="match status" value="1"/>
</dbReference>
<dbReference type="InterPro" id="IPR036637">
    <property type="entry name" value="Phosphohistidine_dom_sf"/>
</dbReference>
<dbReference type="InterPro" id="IPR040442">
    <property type="entry name" value="Pyrv_kinase-like_dom_sf"/>
</dbReference>
<dbReference type="SUPFAM" id="SSF55781">
    <property type="entry name" value="GAF domain-like"/>
    <property type="match status" value="1"/>
</dbReference>
<dbReference type="EMBL" id="CP103416">
    <property type="protein sequence ID" value="UVW35290.1"/>
    <property type="molecule type" value="Genomic_DNA"/>
</dbReference>
<evidence type="ECO:0000256" key="4">
    <source>
        <dbReference type="ARBA" id="ARBA00007837"/>
    </source>
</evidence>
<dbReference type="InterPro" id="IPR008731">
    <property type="entry name" value="PTS_EIN"/>
</dbReference>
<evidence type="ECO:0000256" key="11">
    <source>
        <dbReference type="ARBA" id="ARBA00022723"/>
    </source>
</evidence>
<evidence type="ECO:0000256" key="2">
    <source>
        <dbReference type="ARBA" id="ARBA00001946"/>
    </source>
</evidence>
<evidence type="ECO:0000313" key="16">
    <source>
        <dbReference type="Proteomes" id="UP001059934"/>
    </source>
</evidence>
<evidence type="ECO:0000256" key="8">
    <source>
        <dbReference type="ARBA" id="ARBA00022597"/>
    </source>
</evidence>
<dbReference type="InterPro" id="IPR036618">
    <property type="entry name" value="PtsI_HPr-bd_sf"/>
</dbReference>
<dbReference type="Gene3D" id="3.20.20.60">
    <property type="entry name" value="Phosphoenolpyruvate-binding domains"/>
    <property type="match status" value="1"/>
</dbReference>
<keyword evidence="11" id="KW-0479">Metal-binding</keyword>
<evidence type="ECO:0000259" key="14">
    <source>
        <dbReference type="SMART" id="SM00065"/>
    </source>
</evidence>
<dbReference type="InterPro" id="IPR006318">
    <property type="entry name" value="PTS_EI-like"/>
</dbReference>
<comment type="cofactor">
    <cofactor evidence="2">
        <name>Mg(2+)</name>
        <dbReference type="ChEBI" id="CHEBI:18420"/>
    </cofactor>
</comment>
<dbReference type="InterPro" id="IPR050499">
    <property type="entry name" value="PEP-utilizing_PTS_enzyme"/>
</dbReference>
<evidence type="ECO:0000256" key="13">
    <source>
        <dbReference type="ARBA" id="ARBA00022842"/>
    </source>
</evidence>
<feature type="domain" description="GAF" evidence="14">
    <location>
        <begin position="17"/>
        <end position="164"/>
    </location>
</feature>
<comment type="catalytic activity">
    <reaction evidence="1">
        <text>L-histidyl-[protein] + phosphoenolpyruvate = N(pros)-phospho-L-histidyl-[protein] + pyruvate</text>
        <dbReference type="Rhea" id="RHEA:23880"/>
        <dbReference type="Rhea" id="RHEA-COMP:9745"/>
        <dbReference type="Rhea" id="RHEA-COMP:9746"/>
        <dbReference type="ChEBI" id="CHEBI:15361"/>
        <dbReference type="ChEBI" id="CHEBI:29979"/>
        <dbReference type="ChEBI" id="CHEBI:58702"/>
        <dbReference type="ChEBI" id="CHEBI:64837"/>
        <dbReference type="EC" id="2.7.3.9"/>
    </reaction>
</comment>
<dbReference type="PANTHER" id="PTHR46244">
    <property type="entry name" value="PHOSPHOENOLPYRUVATE-PROTEIN PHOSPHOTRANSFERASE"/>
    <property type="match status" value="1"/>
</dbReference>
<evidence type="ECO:0000256" key="7">
    <source>
        <dbReference type="ARBA" id="ARBA00022490"/>
    </source>
</evidence>
<sequence length="775" mass="85504">MLASLRNIVQEVNSARSLGEVLTIIVKEVRSAMQAGVCSVYLFDESDQRYVLMATEGLRQESIGNVRLAMREGLVGLVAAREEPLNLKDADKHPSFAYFEETGESPFHSFLGVPIIHHRKVLGILVLQQETQRRFESEEEAFVVTVCAQLSGAIAHAEATGALRQLASAGGDRLREALFRGIPSSPGVGIGRVVLVAPTADLKSVPERFATDIPAEIEVFRTALESAKDDMRNLSKGLEGKLSSEEIALFDIYIRMLDDHSLGGEVIAAIVDGQAAQSAWSSVILKHVRTFRKMDDPYLRERAADVNDLGRRVLGYLQRNEKNTQPLPRRIILVGEDLSASALADIPIDRLVGIVSVKGSSNSHMAIVGRALGVPTVMGAVDLPWTEMEGRELIIDGFSGDVISRATRRMRRAYLHRQRQEKLLAKDLERLRDILCVTPDGFSITLWINTGLRQDIALALKSSAEGVGLYRTEIPFFMRSSFPTEDEQTEIYREQLQAFAPNPVTMRTLDIGGDKALPYFPIEEENPFLGWRGIRISLDHPEIFLIQIRAMLRASEGLNNLRIMLPMISSVPELDSAMELIDRACRELIQEEGYNLEKPAIGAMIEVPAAVYQVKEIGRRVDFLSVGTNDLTQYLLAVDRNNPRVADLYHSLHPAVLRALKSIIEQADAVNCQVSVCGEMAGDPLSAVILMGLGYDHLSMSANSLLKVKSMLSQVSKAEAQSLAKRALRMSDAGSVSQLLSDALSRPELVKLYRPAELDEKAGFSDSLTSLKLVK</sequence>
<dbReference type="Pfam" id="PF00391">
    <property type="entry name" value="PEP-utilizers"/>
    <property type="match status" value="1"/>
</dbReference>
<accession>A0ABY5TN70</accession>
<evidence type="ECO:0000256" key="12">
    <source>
        <dbReference type="ARBA" id="ARBA00022777"/>
    </source>
</evidence>
<organism evidence="15 16">
    <name type="scientific">SAR92 clade bacterium H455</name>
    <dbReference type="NCBI Taxonomy" id="2974818"/>
    <lineage>
        <taxon>Bacteria</taxon>
        <taxon>Pseudomonadati</taxon>
        <taxon>Pseudomonadota</taxon>
        <taxon>Gammaproteobacteria</taxon>
        <taxon>Cellvibrionales</taxon>
        <taxon>Porticoccaceae</taxon>
        <taxon>SAR92 clade</taxon>
    </lineage>
</organism>
<dbReference type="PROSITE" id="PS00742">
    <property type="entry name" value="PEP_ENZYMES_2"/>
    <property type="match status" value="1"/>
</dbReference>
<evidence type="ECO:0000313" key="15">
    <source>
        <dbReference type="EMBL" id="UVW35290.1"/>
    </source>
</evidence>
<evidence type="ECO:0000256" key="10">
    <source>
        <dbReference type="ARBA" id="ARBA00022683"/>
    </source>
</evidence>
<keyword evidence="8" id="KW-0762">Sugar transport</keyword>
<comment type="similarity">
    <text evidence="4">Belongs to the PEP-utilizing enzyme family.</text>
</comment>
<dbReference type="InterPro" id="IPR015813">
    <property type="entry name" value="Pyrv/PenolPyrv_kinase-like_dom"/>
</dbReference>
<dbReference type="NCBIfam" id="NF008283">
    <property type="entry name" value="PRK11061.1"/>
    <property type="match status" value="1"/>
</dbReference>
<protein>
    <recommendedName>
        <fullName evidence="5">phosphoenolpyruvate--protein phosphotransferase</fullName>
        <ecNumber evidence="5">2.7.3.9</ecNumber>
    </recommendedName>
</protein>
<dbReference type="SUPFAM" id="SSF52009">
    <property type="entry name" value="Phosphohistidine domain"/>
    <property type="match status" value="1"/>
</dbReference>
<evidence type="ECO:0000256" key="5">
    <source>
        <dbReference type="ARBA" id="ARBA00012232"/>
    </source>
</evidence>
<dbReference type="PANTHER" id="PTHR46244:SF1">
    <property type="entry name" value="PHOSPHOENOLPYRUVATE-DEPENDENT PHOSPHOTRANSFERASE SYSTEM"/>
    <property type="match status" value="1"/>
</dbReference>
<dbReference type="InterPro" id="IPR003018">
    <property type="entry name" value="GAF"/>
</dbReference>
<dbReference type="EC" id="2.7.3.9" evidence="5"/>
<evidence type="ECO:0000256" key="1">
    <source>
        <dbReference type="ARBA" id="ARBA00000683"/>
    </source>
</evidence>
<evidence type="ECO:0000256" key="6">
    <source>
        <dbReference type="ARBA" id="ARBA00022448"/>
    </source>
</evidence>
<dbReference type="Proteomes" id="UP001059934">
    <property type="component" value="Chromosome"/>
</dbReference>
<keyword evidence="7" id="KW-0963">Cytoplasm</keyword>
<dbReference type="Pfam" id="PF05524">
    <property type="entry name" value="PEP-utilisers_N"/>
    <property type="match status" value="1"/>
</dbReference>
<name>A0ABY5TN70_9GAMM</name>
<keyword evidence="12" id="KW-0418">Kinase</keyword>
<evidence type="ECO:0000256" key="3">
    <source>
        <dbReference type="ARBA" id="ARBA00004496"/>
    </source>
</evidence>